<dbReference type="InterPro" id="IPR050483">
    <property type="entry name" value="CoA-transferase_III_domain"/>
</dbReference>
<evidence type="ECO:0000313" key="3">
    <source>
        <dbReference type="Proteomes" id="UP000037397"/>
    </source>
</evidence>
<gene>
    <name evidence="2" type="ORF">VV01_17710</name>
</gene>
<name>A0A0L6CLQ2_9MICO</name>
<dbReference type="PANTHER" id="PTHR48207:SF3">
    <property type="entry name" value="SUCCINATE--HYDROXYMETHYLGLUTARATE COA-TRANSFERASE"/>
    <property type="match status" value="1"/>
</dbReference>
<accession>A0A0L6CLQ2</accession>
<dbReference type="AlphaFoldDB" id="A0A0L6CLQ2"/>
<evidence type="ECO:0000256" key="1">
    <source>
        <dbReference type="ARBA" id="ARBA00022679"/>
    </source>
</evidence>
<dbReference type="STRING" id="1631356.VV01_17710"/>
<dbReference type="GO" id="GO:0008410">
    <property type="term" value="F:CoA-transferase activity"/>
    <property type="evidence" value="ECO:0007669"/>
    <property type="project" value="TreeGrafter"/>
</dbReference>
<reference evidence="3" key="1">
    <citation type="submission" date="2015-03" db="EMBL/GenBank/DDBJ databases">
        <title>Luteipulveratus halotolerans sp. nov., a novel actinobacterium (Dermacoccaceae) from Sarawak, Malaysia.</title>
        <authorList>
            <person name="Juboi H."/>
            <person name="Basik A."/>
            <person name="Shamsul S.S."/>
            <person name="Arnold P."/>
            <person name="Schmitt E.K."/>
            <person name="Sanglier J.-J."/>
            <person name="Yeo T."/>
        </authorList>
    </citation>
    <scope>NUCLEOTIDE SEQUENCE [LARGE SCALE GENOMIC DNA]</scope>
    <source>
        <strain evidence="3">C296001</strain>
    </source>
</reference>
<dbReference type="Pfam" id="PF02515">
    <property type="entry name" value="CoA_transf_3"/>
    <property type="match status" value="1"/>
</dbReference>
<dbReference type="InterPro" id="IPR023606">
    <property type="entry name" value="CoA-Trfase_III_dom_1_sf"/>
</dbReference>
<dbReference type="Proteomes" id="UP000037397">
    <property type="component" value="Unassembled WGS sequence"/>
</dbReference>
<keyword evidence="1" id="KW-0808">Transferase</keyword>
<dbReference type="EMBL" id="LAIR01000002">
    <property type="protein sequence ID" value="KNX38565.1"/>
    <property type="molecule type" value="Genomic_DNA"/>
</dbReference>
<dbReference type="RefSeq" id="WP_050671039.1">
    <property type="nucleotide sequence ID" value="NZ_LAIR01000002.1"/>
</dbReference>
<dbReference type="Gene3D" id="3.30.1540.10">
    <property type="entry name" value="formyl-coa transferase, domain 3"/>
    <property type="match status" value="1"/>
</dbReference>
<evidence type="ECO:0000313" key="2">
    <source>
        <dbReference type="EMBL" id="KNX38565.1"/>
    </source>
</evidence>
<dbReference type="SUPFAM" id="SSF89796">
    <property type="entry name" value="CoA-transferase family III (CaiB/BaiF)"/>
    <property type="match status" value="1"/>
</dbReference>
<protein>
    <submittedName>
        <fullName evidence="2">Carnitine dehydratase</fullName>
    </submittedName>
</protein>
<dbReference type="InterPro" id="IPR044855">
    <property type="entry name" value="CoA-Trfase_III_dom3_sf"/>
</dbReference>
<sequence>MTGALDGLVIADFGRVLAGPYATMLLADLGAEVIKIERPGTGDDTRQWGPPFTDEGESTYFLSVNRNKTSRTLDLRSAEGRSAATELIAAADVVVENFLPGAMDRLGLGYDDARALRDDVIYCSITGFGGESTLPGYDLLIQAMSGLMSVTGPSPEQPTKVGVALIDVITGLHAAVGILAALRYRAETGEGQRVEVSLLGCALSALSNQTSAHLLAGVTPRATGNDHPSISPYGVYATADRPLVLAVGNDRQFASLATVLGDEAMAADDRYATNAARVAHAEQLRGRLEAHLSRASAQEWAQRLAEVGVPAGPVNTVPEAFALAEQVGIDAVADVEGTSLVANPIRLSATPATYRTRPPRLVP</sequence>
<dbReference type="PATRIC" id="fig|1631356.3.peg.3528"/>
<dbReference type="PANTHER" id="PTHR48207">
    <property type="entry name" value="SUCCINATE--HYDROXYMETHYLGLUTARATE COA-TRANSFERASE"/>
    <property type="match status" value="1"/>
</dbReference>
<dbReference type="Gene3D" id="3.40.50.10540">
    <property type="entry name" value="Crotonobetainyl-coa:carnitine coa-transferase, domain 1"/>
    <property type="match status" value="1"/>
</dbReference>
<comment type="caution">
    <text evidence="2">The sequence shown here is derived from an EMBL/GenBank/DDBJ whole genome shotgun (WGS) entry which is preliminary data.</text>
</comment>
<dbReference type="InterPro" id="IPR003673">
    <property type="entry name" value="CoA-Trfase_fam_III"/>
</dbReference>
<proteinExistence type="predicted"/>
<organism evidence="2 3">
    <name type="scientific">Luteipulveratus halotolerans</name>
    <dbReference type="NCBI Taxonomy" id="1631356"/>
    <lineage>
        <taxon>Bacteria</taxon>
        <taxon>Bacillati</taxon>
        <taxon>Actinomycetota</taxon>
        <taxon>Actinomycetes</taxon>
        <taxon>Micrococcales</taxon>
        <taxon>Dermacoccaceae</taxon>
        <taxon>Luteipulveratus</taxon>
    </lineage>
</organism>
<dbReference type="OrthoDB" id="9797653at2"/>
<keyword evidence="3" id="KW-1185">Reference proteome</keyword>